<evidence type="ECO:0000313" key="6">
    <source>
        <dbReference type="Proteomes" id="UP001375240"/>
    </source>
</evidence>
<dbReference type="Pfam" id="PF10558">
    <property type="entry name" value="MTP18"/>
    <property type="match status" value="1"/>
</dbReference>
<dbReference type="PANTHER" id="PTHR11001:SF2">
    <property type="entry name" value="MITOCHONDRIAL FISSION PROCESS PROTEIN 1"/>
    <property type="match status" value="1"/>
</dbReference>
<evidence type="ECO:0000256" key="1">
    <source>
        <dbReference type="ARBA" id="ARBA00009224"/>
    </source>
</evidence>
<keyword evidence="6" id="KW-1185">Reference proteome</keyword>
<proteinExistence type="inferred from homology"/>
<feature type="region of interest" description="Disordered" evidence="4">
    <location>
        <begin position="1"/>
        <end position="30"/>
    </location>
</feature>
<organism evidence="5 6">
    <name type="scientific">Orbilia brochopaga</name>
    <dbReference type="NCBI Taxonomy" id="3140254"/>
    <lineage>
        <taxon>Eukaryota</taxon>
        <taxon>Fungi</taxon>
        <taxon>Dikarya</taxon>
        <taxon>Ascomycota</taxon>
        <taxon>Pezizomycotina</taxon>
        <taxon>Orbiliomycetes</taxon>
        <taxon>Orbiliales</taxon>
        <taxon>Orbiliaceae</taxon>
        <taxon>Orbilia</taxon>
    </lineage>
</organism>
<evidence type="ECO:0000313" key="5">
    <source>
        <dbReference type="EMBL" id="KAK6353261.1"/>
    </source>
</evidence>
<dbReference type="PANTHER" id="PTHR11001">
    <property type="entry name" value="MITOCHONDRIAL FISSION PROCESS PROTEIN 1"/>
    <property type="match status" value="1"/>
</dbReference>
<dbReference type="AlphaFoldDB" id="A0AAV9V058"/>
<name>A0AAV9V058_9PEZI</name>
<evidence type="ECO:0000256" key="2">
    <source>
        <dbReference type="ARBA" id="ARBA00017835"/>
    </source>
</evidence>
<dbReference type="Proteomes" id="UP001375240">
    <property type="component" value="Unassembled WGS sequence"/>
</dbReference>
<reference evidence="5 6" key="1">
    <citation type="submission" date="2019-10" db="EMBL/GenBank/DDBJ databases">
        <authorList>
            <person name="Palmer J.M."/>
        </authorList>
    </citation>
    <scope>NUCLEOTIDE SEQUENCE [LARGE SCALE GENOMIC DNA]</scope>
    <source>
        <strain evidence="5 6">TWF696</strain>
    </source>
</reference>
<protein>
    <recommendedName>
        <fullName evidence="2">Mitochondrial fission process protein 1</fullName>
    </recommendedName>
    <alternativeName>
        <fullName evidence="3">Mitochondrial 18 kDa protein</fullName>
    </alternativeName>
</protein>
<dbReference type="GO" id="GO:0005739">
    <property type="term" value="C:mitochondrion"/>
    <property type="evidence" value="ECO:0007669"/>
    <property type="project" value="TreeGrafter"/>
</dbReference>
<evidence type="ECO:0000256" key="4">
    <source>
        <dbReference type="SAM" id="MobiDB-lite"/>
    </source>
</evidence>
<dbReference type="GO" id="GO:0000266">
    <property type="term" value="P:mitochondrial fission"/>
    <property type="evidence" value="ECO:0007669"/>
    <property type="project" value="TreeGrafter"/>
</dbReference>
<dbReference type="EMBL" id="JAVHNQ010000003">
    <property type="protein sequence ID" value="KAK6353261.1"/>
    <property type="molecule type" value="Genomic_DNA"/>
</dbReference>
<accession>A0AAV9V058</accession>
<sequence length="230" mass="25751">MAKDTPAPQPIDTSESLIEKITDGEAPESTDTNFRYMAYTNRIRTILASAHRYVAYTSDIGESFRPVAHPWLVRSAYGVSWLYLTGDVGHETYKAYLRNQEFLHKPPPNLRPNTPESFASGRSPDSPTKVPLKDDYRVIGVQRAIFQSVASMLFPAVTIHSIVKYSGRAMKDVKNVKLRTWGPIGLGLAVVPALPFIFDHPVEQALEWGFDKAIDAYEHKASTDKGEKEL</sequence>
<comment type="similarity">
    <text evidence="1">Belongs to the MTFP1 family.</text>
</comment>
<dbReference type="InterPro" id="IPR019560">
    <property type="entry name" value="Mitochondrial_18_kDa_protein"/>
</dbReference>
<gene>
    <name evidence="5" type="ORF">TWF696_005238</name>
</gene>
<evidence type="ECO:0000256" key="3">
    <source>
        <dbReference type="ARBA" id="ARBA00029631"/>
    </source>
</evidence>
<comment type="caution">
    <text evidence="5">The sequence shown here is derived from an EMBL/GenBank/DDBJ whole genome shotgun (WGS) entry which is preliminary data.</text>
</comment>
<feature type="region of interest" description="Disordered" evidence="4">
    <location>
        <begin position="104"/>
        <end position="130"/>
    </location>
</feature>